<dbReference type="EMBL" id="KZ857786">
    <property type="protein sequence ID" value="RDX39518.1"/>
    <property type="molecule type" value="Genomic_DNA"/>
</dbReference>
<evidence type="ECO:0000313" key="1">
    <source>
        <dbReference type="EMBL" id="RDX39518.1"/>
    </source>
</evidence>
<protein>
    <submittedName>
        <fullName evidence="1">Uncharacterized protein</fullName>
    </submittedName>
</protein>
<organism evidence="1 2">
    <name type="scientific">Lentinus brumalis</name>
    <dbReference type="NCBI Taxonomy" id="2498619"/>
    <lineage>
        <taxon>Eukaryota</taxon>
        <taxon>Fungi</taxon>
        <taxon>Dikarya</taxon>
        <taxon>Basidiomycota</taxon>
        <taxon>Agaricomycotina</taxon>
        <taxon>Agaricomycetes</taxon>
        <taxon>Polyporales</taxon>
        <taxon>Polyporaceae</taxon>
        <taxon>Lentinus</taxon>
    </lineage>
</organism>
<dbReference type="OrthoDB" id="2749821at2759"/>
<accession>A0A371CGV6</accession>
<gene>
    <name evidence="1" type="ORF">OH76DRAFT_1525977</name>
</gene>
<proteinExistence type="predicted"/>
<keyword evidence="2" id="KW-1185">Reference proteome</keyword>
<dbReference type="AlphaFoldDB" id="A0A371CGV6"/>
<name>A0A371CGV6_9APHY</name>
<dbReference type="STRING" id="139420.A0A371CGV6"/>
<dbReference type="Proteomes" id="UP000256964">
    <property type="component" value="Unassembled WGS sequence"/>
</dbReference>
<reference evidence="1 2" key="1">
    <citation type="journal article" date="2018" name="Biotechnol. Biofuels">
        <title>Integrative visual omics of the white-rot fungus Polyporus brumalis exposes the biotechnological potential of its oxidative enzymes for delignifying raw plant biomass.</title>
        <authorList>
            <person name="Miyauchi S."/>
            <person name="Rancon A."/>
            <person name="Drula E."/>
            <person name="Hage H."/>
            <person name="Chaduli D."/>
            <person name="Favel A."/>
            <person name="Grisel S."/>
            <person name="Henrissat B."/>
            <person name="Herpoel-Gimbert I."/>
            <person name="Ruiz-Duenas F.J."/>
            <person name="Chevret D."/>
            <person name="Hainaut M."/>
            <person name="Lin J."/>
            <person name="Wang M."/>
            <person name="Pangilinan J."/>
            <person name="Lipzen A."/>
            <person name="Lesage-Meessen L."/>
            <person name="Navarro D."/>
            <person name="Riley R."/>
            <person name="Grigoriev I.V."/>
            <person name="Zhou S."/>
            <person name="Raouche S."/>
            <person name="Rosso M.N."/>
        </authorList>
    </citation>
    <scope>NUCLEOTIDE SEQUENCE [LARGE SCALE GENOMIC DNA]</scope>
    <source>
        <strain evidence="1 2">BRFM 1820</strain>
    </source>
</reference>
<sequence length="411" mass="46532">IQGFWQSADTAEDMMYLWRTAQDLIATTPQGTAPKSYTDIHCGPRLLKAFRQGDIGPNDTLLTFSIDGAQLYRNKDSDCWISIWLVENLSPDKHFKKCFILPGCVIPGPNHPVNLDSFIFRGLYHVSALMREGLPIWNGPTSTKELSKFCVPAHLADGPAMALLDGTVGHQGALGCQCYCGLPGRHKPGAGCYYPVLNKPLGPNIWCGIIKGGKTDATTYRFAVLTDKEWPELGLDIEFARSFLPGFFYHTPHNIALKWTSGFKVIEMQMFLFVYSANMMRRRLPADHWSHLCKTVHAVRNVSEYEITEARLIQSRELLNSATEDFENHYYERDPDRLHFVRPVIHHLWHIPDQIVLNGSLIVRTQLPMERMIGQFGGELKQPSNPYANLSQRAARRVPSNLPWDSPVVRS</sequence>
<evidence type="ECO:0000313" key="2">
    <source>
        <dbReference type="Proteomes" id="UP000256964"/>
    </source>
</evidence>
<feature type="non-terminal residue" evidence="1">
    <location>
        <position position="411"/>
    </location>
</feature>